<comment type="caution">
    <text evidence="3">The sequence shown here is derived from an EMBL/GenBank/DDBJ whole genome shotgun (WGS) entry which is preliminary data.</text>
</comment>
<dbReference type="SUPFAM" id="SSF56300">
    <property type="entry name" value="Metallo-dependent phosphatases"/>
    <property type="match status" value="1"/>
</dbReference>
<proteinExistence type="inferred from homology"/>
<dbReference type="Proteomes" id="UP001158045">
    <property type="component" value="Unassembled WGS sequence"/>
</dbReference>
<accession>A0ABT6NAP3</accession>
<evidence type="ECO:0000259" key="2">
    <source>
        <dbReference type="Pfam" id="PF12850"/>
    </source>
</evidence>
<dbReference type="Gene3D" id="3.60.21.10">
    <property type="match status" value="1"/>
</dbReference>
<dbReference type="Pfam" id="PF12850">
    <property type="entry name" value="Metallophos_2"/>
    <property type="match status" value="1"/>
</dbReference>
<evidence type="ECO:0000256" key="1">
    <source>
        <dbReference type="ARBA" id="ARBA00008950"/>
    </source>
</evidence>
<dbReference type="InterPro" id="IPR024654">
    <property type="entry name" value="Calcineurin-like_PHP_lpxH"/>
</dbReference>
<evidence type="ECO:0000313" key="4">
    <source>
        <dbReference type="Proteomes" id="UP001158045"/>
    </source>
</evidence>
<dbReference type="PIRSF" id="PIRSF000883">
    <property type="entry name" value="Pesterase_MJ0912"/>
    <property type="match status" value="1"/>
</dbReference>
<feature type="domain" description="Calcineurin-like phosphoesterase" evidence="2">
    <location>
        <begin position="3"/>
        <end position="187"/>
    </location>
</feature>
<dbReference type="EMBL" id="JARYZI010000002">
    <property type="protein sequence ID" value="MDH8677491.1"/>
    <property type="molecule type" value="Genomic_DNA"/>
</dbReference>
<comment type="similarity">
    <text evidence="1">Belongs to the metallophosphoesterase superfamily. YfcE family.</text>
</comment>
<dbReference type="CDD" id="cd00838">
    <property type="entry name" value="MPP_superfamily"/>
    <property type="match status" value="1"/>
</dbReference>
<gene>
    <name evidence="3" type="ORF">QE109_04995</name>
</gene>
<dbReference type="PANTHER" id="PTHR42850">
    <property type="entry name" value="METALLOPHOSPHOESTERASE"/>
    <property type="match status" value="1"/>
</dbReference>
<dbReference type="InterPro" id="IPR029052">
    <property type="entry name" value="Metallo-depent_PP-like"/>
</dbReference>
<protein>
    <submittedName>
        <fullName evidence="3">Metallophosphoesterase family protein</fullName>
    </submittedName>
</protein>
<dbReference type="RefSeq" id="WP_281093305.1">
    <property type="nucleotide sequence ID" value="NZ_JARYZI010000002.1"/>
</dbReference>
<organism evidence="3 4">
    <name type="scientific">Fusibacter bizertensis</name>
    <dbReference type="NCBI Taxonomy" id="1488331"/>
    <lineage>
        <taxon>Bacteria</taxon>
        <taxon>Bacillati</taxon>
        <taxon>Bacillota</taxon>
        <taxon>Clostridia</taxon>
        <taxon>Eubacteriales</taxon>
        <taxon>Eubacteriales Family XII. Incertae Sedis</taxon>
        <taxon>Fusibacter</taxon>
    </lineage>
</organism>
<dbReference type="InterPro" id="IPR050126">
    <property type="entry name" value="Ap4A_hydrolase"/>
</dbReference>
<reference evidence="3 4" key="1">
    <citation type="submission" date="2023-04" db="EMBL/GenBank/DDBJ databases">
        <title>Fusibacter bizertensis strain WBS, isolated from littoral bottom sediments of the Arctic seas - biochemical and genomic analysis.</title>
        <authorList>
            <person name="Brioukhanov A.L."/>
        </authorList>
    </citation>
    <scope>NUCLEOTIDE SEQUENCE [LARGE SCALE GENOMIC DNA]</scope>
    <source>
        <strain evidence="3 4">WBS</strain>
    </source>
</reference>
<evidence type="ECO:0000313" key="3">
    <source>
        <dbReference type="EMBL" id="MDH8677491.1"/>
    </source>
</evidence>
<dbReference type="InterPro" id="IPR011152">
    <property type="entry name" value="Pesterase_MJ0912"/>
</dbReference>
<dbReference type="PANTHER" id="PTHR42850:SF2">
    <property type="entry name" value="BLL5683 PROTEIN"/>
    <property type="match status" value="1"/>
</dbReference>
<name>A0ABT6NAP3_9FIRM</name>
<sequence length="249" mass="28089">MEKIAIISDIHGNLTALNAVLDDIKERQISRIICLGDLAGKGPHSAEVIDIIRDKCEAVVKGNWDFFMTEVNDSEVITWHRAKIGKERESYLRNLPLYVEFFISGKLIRLCHAAPSDVFNRVHINTPDEKRLTLFEATSTLNRESDIVGYGDIHGSYVDSIGDKILFNVGSVGNPLDFTLSSYAIIEGKIDMQRSIQSNEKDKHCSVAITIVRVPYDIEQAVSEAMTVDMPEREDYINELRTAVYRGRK</sequence>
<keyword evidence="4" id="KW-1185">Reference proteome</keyword>